<sequence>MSPLQTDKSWINDFILTLRLREVRSDAIGDAVAVVREHIADSGHPAFTDFGDPRSYADDLELPTVQGVVWSSSAVMAPVVSLMAIFVLGPAASAVFGGSTLDFSGPQLSLFLVPMTLMLGLPYYFNYAVRHLWVFALVFVLATGAAALAGFFDPRRGTPTVVALEPGWVLGAAAATIALATVWQLRRALTDSPDSLVDPLQPSSAPERHSRLAAVLPALFMPAGALIVLAVAWLAR</sequence>
<proteinExistence type="predicted"/>
<dbReference type="Proteomes" id="UP000195913">
    <property type="component" value="Unassembled WGS sequence"/>
</dbReference>
<feature type="transmembrane region" description="Helical" evidence="1">
    <location>
        <begin position="75"/>
        <end position="96"/>
    </location>
</feature>
<feature type="transmembrane region" description="Helical" evidence="1">
    <location>
        <begin position="164"/>
        <end position="185"/>
    </location>
</feature>
<keyword evidence="1" id="KW-1133">Transmembrane helix</keyword>
<name>A0A1R4G6F5_9MICC</name>
<accession>A0A1R4G6F5</accession>
<evidence type="ECO:0000256" key="1">
    <source>
        <dbReference type="SAM" id="Phobius"/>
    </source>
</evidence>
<keyword evidence="1" id="KW-0472">Membrane</keyword>
<feature type="transmembrane region" description="Helical" evidence="1">
    <location>
        <begin position="108"/>
        <end position="125"/>
    </location>
</feature>
<gene>
    <name evidence="2" type="ORF">FM101_08065</name>
</gene>
<protein>
    <submittedName>
        <fullName evidence="2">Uncharacterized protein</fullName>
    </submittedName>
</protein>
<feature type="transmembrane region" description="Helical" evidence="1">
    <location>
        <begin position="212"/>
        <end position="235"/>
    </location>
</feature>
<evidence type="ECO:0000313" key="2">
    <source>
        <dbReference type="EMBL" id="SJM63655.1"/>
    </source>
</evidence>
<dbReference type="RefSeq" id="WP_143269249.1">
    <property type="nucleotide sequence ID" value="NZ_FUHW01000027.1"/>
</dbReference>
<keyword evidence="1" id="KW-0812">Transmembrane</keyword>
<feature type="transmembrane region" description="Helical" evidence="1">
    <location>
        <begin position="131"/>
        <end position="152"/>
    </location>
</feature>
<keyword evidence="3" id="KW-1185">Reference proteome</keyword>
<organism evidence="2 3">
    <name type="scientific">Arthrobacter rhombi</name>
    <dbReference type="NCBI Taxonomy" id="71253"/>
    <lineage>
        <taxon>Bacteria</taxon>
        <taxon>Bacillati</taxon>
        <taxon>Actinomycetota</taxon>
        <taxon>Actinomycetes</taxon>
        <taxon>Micrococcales</taxon>
        <taxon>Micrococcaceae</taxon>
        <taxon>Arthrobacter</taxon>
    </lineage>
</organism>
<dbReference type="EMBL" id="FUHW01000027">
    <property type="protein sequence ID" value="SJM63655.1"/>
    <property type="molecule type" value="Genomic_DNA"/>
</dbReference>
<evidence type="ECO:0000313" key="3">
    <source>
        <dbReference type="Proteomes" id="UP000195913"/>
    </source>
</evidence>
<dbReference type="AlphaFoldDB" id="A0A1R4G6F5"/>
<reference evidence="2 3" key="1">
    <citation type="submission" date="2017-02" db="EMBL/GenBank/DDBJ databases">
        <authorList>
            <person name="Peterson S.W."/>
        </authorList>
    </citation>
    <scope>NUCLEOTIDE SEQUENCE [LARGE SCALE GENOMIC DNA]</scope>
    <source>
        <strain evidence="2 3">B Ar 00.02</strain>
    </source>
</reference>